<dbReference type="EMBL" id="CP019728">
    <property type="protein sequence ID" value="AQS53625.1"/>
    <property type="molecule type" value="Genomic_DNA"/>
</dbReference>
<feature type="transmembrane region" description="Helical" evidence="5">
    <location>
        <begin position="41"/>
        <end position="62"/>
    </location>
</feature>
<evidence type="ECO:0000256" key="2">
    <source>
        <dbReference type="ARBA" id="ARBA00022692"/>
    </source>
</evidence>
<evidence type="ECO:0000256" key="3">
    <source>
        <dbReference type="ARBA" id="ARBA00022989"/>
    </source>
</evidence>
<dbReference type="AlphaFoldDB" id="A0A1S6IPZ6"/>
<evidence type="ECO:0000313" key="7">
    <source>
        <dbReference type="Proteomes" id="UP000188993"/>
    </source>
</evidence>
<dbReference type="Proteomes" id="UP000188993">
    <property type="component" value="Chromosome"/>
</dbReference>
<evidence type="ECO:0000256" key="5">
    <source>
        <dbReference type="SAM" id="Phobius"/>
    </source>
</evidence>
<dbReference type="RefSeq" id="WP_062468785.1">
    <property type="nucleotide sequence ID" value="NZ_BBYN01000009.1"/>
</dbReference>
<evidence type="ECO:0000256" key="4">
    <source>
        <dbReference type="ARBA" id="ARBA00023136"/>
    </source>
</evidence>
<feature type="transmembrane region" description="Helical" evidence="5">
    <location>
        <begin position="12"/>
        <end position="35"/>
    </location>
</feature>
<name>A0A1S6IPZ6_9LACT</name>
<dbReference type="KEGG" id="jda:BW727_101258"/>
<accession>A0A1S6IPZ6</accession>
<comment type="subcellular location">
    <subcellularLocation>
        <location evidence="1">Membrane</location>
        <topology evidence="1">Multi-pass membrane protein</topology>
    </subcellularLocation>
</comment>
<reference evidence="6 7" key="1">
    <citation type="journal article" date="2014" name="Int. J. Syst. Evol. Microbiol.">
        <title>Jeotgalibaca dankookensis gen. nov., sp. nov., a member of the family Carnobacteriaceae, isolated from seujeot (Korean traditional food).</title>
        <authorList>
            <person name="Lee D.G."/>
            <person name="Trujillo M.E."/>
            <person name="Kang H."/>
            <person name="Ahn T.Y."/>
        </authorList>
    </citation>
    <scope>NUCLEOTIDE SEQUENCE [LARGE SCALE GENOMIC DNA]</scope>
    <source>
        <strain evidence="6 7">EX-07</strain>
    </source>
</reference>
<evidence type="ECO:0000313" key="6">
    <source>
        <dbReference type="EMBL" id="AQS53625.1"/>
    </source>
</evidence>
<keyword evidence="7" id="KW-1185">Reference proteome</keyword>
<protein>
    <recommendedName>
        <fullName evidence="8">DUF697 domain-containing protein</fullName>
    </recommendedName>
</protein>
<dbReference type="STRING" id="708126.BW727_101258"/>
<dbReference type="GO" id="GO:0016020">
    <property type="term" value="C:membrane"/>
    <property type="evidence" value="ECO:0007669"/>
    <property type="project" value="UniProtKB-SubCell"/>
</dbReference>
<keyword evidence="2 5" id="KW-0812">Transmembrane</keyword>
<dbReference type="InterPro" id="IPR021147">
    <property type="entry name" value="DUF697"/>
</dbReference>
<evidence type="ECO:0000256" key="1">
    <source>
        <dbReference type="ARBA" id="ARBA00004141"/>
    </source>
</evidence>
<sequence>MNSIVKTSRKLLLMVSILFGLFFLIFMANQFVLFFDLLTRIHPYLANIVTSLLALTILYLIIRMLLLWKKSSKLAILPDNPTEEERETYYQSMIYFLKRNPNMKEINFDDDTLSKEELVEIGFQKLDQLSTPIIQKNANEIFLSTAISQNGSLDSIAVLITLMKMVWRLAAIYQTRPTFKSLGKLYIQVASVVFMARTIEDSDLIESQMELLITTILGESIASAIPGMIPITNLIVSSLMEGSLNALLTFRVGIITQSYLGMEKPETKSFIQKNASVRALTQIGGIIKENGKVVARSVLKATKNVTSNTAKKWFKFE</sequence>
<dbReference type="OrthoDB" id="384184at2"/>
<proteinExistence type="predicted"/>
<dbReference type="Pfam" id="PF05128">
    <property type="entry name" value="DUF697"/>
    <property type="match status" value="1"/>
</dbReference>
<organism evidence="6 7">
    <name type="scientific">Jeotgalibaca dankookensis</name>
    <dbReference type="NCBI Taxonomy" id="708126"/>
    <lineage>
        <taxon>Bacteria</taxon>
        <taxon>Bacillati</taxon>
        <taxon>Bacillota</taxon>
        <taxon>Bacilli</taxon>
        <taxon>Lactobacillales</taxon>
        <taxon>Carnobacteriaceae</taxon>
        <taxon>Jeotgalibaca</taxon>
    </lineage>
</organism>
<evidence type="ECO:0008006" key="8">
    <source>
        <dbReference type="Google" id="ProtNLM"/>
    </source>
</evidence>
<gene>
    <name evidence="6" type="ORF">BW727_101258</name>
</gene>
<keyword evidence="3 5" id="KW-1133">Transmembrane helix</keyword>
<keyword evidence="4 5" id="KW-0472">Membrane</keyword>